<dbReference type="Gene3D" id="1.10.600.10">
    <property type="entry name" value="Farnesyl Diphosphate Synthase"/>
    <property type="match status" value="1"/>
</dbReference>
<dbReference type="PROSITE" id="PS00444">
    <property type="entry name" value="POLYPRENYL_SYNTHASE_2"/>
    <property type="match status" value="1"/>
</dbReference>
<dbReference type="PANTHER" id="PTHR12001">
    <property type="entry name" value="GERANYLGERANYL PYROPHOSPHATE SYNTHASE"/>
    <property type="match status" value="1"/>
</dbReference>
<dbReference type="GO" id="GO:0008299">
    <property type="term" value="P:isoprenoid biosynthetic process"/>
    <property type="evidence" value="ECO:0007669"/>
    <property type="project" value="InterPro"/>
</dbReference>
<name>A0AAW9HRC6_9ACTO</name>
<dbReference type="GO" id="GO:0004659">
    <property type="term" value="F:prenyltransferase activity"/>
    <property type="evidence" value="ECO:0007669"/>
    <property type="project" value="InterPro"/>
</dbReference>
<keyword evidence="5" id="KW-0460">Magnesium</keyword>
<dbReference type="AlphaFoldDB" id="A0AAW9HRC6"/>
<dbReference type="RefSeq" id="WP_022866443.1">
    <property type="nucleotide sequence ID" value="NZ_CAMYCL010000005.1"/>
</dbReference>
<dbReference type="Proteomes" id="UP001281731">
    <property type="component" value="Unassembled WGS sequence"/>
</dbReference>
<evidence type="ECO:0000256" key="2">
    <source>
        <dbReference type="ARBA" id="ARBA00006706"/>
    </source>
</evidence>
<dbReference type="SUPFAM" id="SSF48576">
    <property type="entry name" value="Terpenoid synthases"/>
    <property type="match status" value="1"/>
</dbReference>
<evidence type="ECO:0000313" key="7">
    <source>
        <dbReference type="EMBL" id="MDY5155222.1"/>
    </source>
</evidence>
<dbReference type="Pfam" id="PF00348">
    <property type="entry name" value="polyprenyl_synt"/>
    <property type="match status" value="1"/>
</dbReference>
<keyword evidence="4" id="KW-0479">Metal-binding</keyword>
<comment type="cofactor">
    <cofactor evidence="1">
        <name>Mg(2+)</name>
        <dbReference type="ChEBI" id="CHEBI:18420"/>
    </cofactor>
</comment>
<dbReference type="SFLD" id="SFLDS00005">
    <property type="entry name" value="Isoprenoid_Synthase_Type_I"/>
    <property type="match status" value="1"/>
</dbReference>
<gene>
    <name evidence="7" type="ORF">R6G80_05715</name>
</gene>
<organism evidence="7 8">
    <name type="scientific">Actinotignum urinale</name>
    <dbReference type="NCBI Taxonomy" id="190146"/>
    <lineage>
        <taxon>Bacteria</taxon>
        <taxon>Bacillati</taxon>
        <taxon>Actinomycetota</taxon>
        <taxon>Actinomycetes</taxon>
        <taxon>Actinomycetales</taxon>
        <taxon>Actinomycetaceae</taxon>
        <taxon>Actinotignum</taxon>
    </lineage>
</organism>
<evidence type="ECO:0000256" key="5">
    <source>
        <dbReference type="ARBA" id="ARBA00022842"/>
    </source>
</evidence>
<evidence type="ECO:0000313" key="8">
    <source>
        <dbReference type="Proteomes" id="UP001281731"/>
    </source>
</evidence>
<dbReference type="GO" id="GO:0046872">
    <property type="term" value="F:metal ion binding"/>
    <property type="evidence" value="ECO:0007669"/>
    <property type="project" value="UniProtKB-KW"/>
</dbReference>
<reference evidence="7" key="1">
    <citation type="submission" date="2023-10" db="EMBL/GenBank/DDBJ databases">
        <title>Whole Genome based description of the genera Actinobaculum and Actinotignum reveals a complex phylogenetic relationship within the species included in the genus Actinotignum.</title>
        <authorList>
            <person name="Jensen C.S."/>
            <person name="Dargis R."/>
            <person name="Kemp M."/>
            <person name="Christensen J.J."/>
        </authorList>
    </citation>
    <scope>NUCLEOTIDE SEQUENCE</scope>
    <source>
        <strain evidence="7">SLA_B511</strain>
    </source>
</reference>
<keyword evidence="3 6" id="KW-0808">Transferase</keyword>
<dbReference type="InterPro" id="IPR008949">
    <property type="entry name" value="Isoprenoid_synthase_dom_sf"/>
</dbReference>
<dbReference type="InterPro" id="IPR000092">
    <property type="entry name" value="Polyprenyl_synt"/>
</dbReference>
<dbReference type="InterPro" id="IPR033749">
    <property type="entry name" value="Polyprenyl_synt_CS"/>
</dbReference>
<evidence type="ECO:0000256" key="6">
    <source>
        <dbReference type="RuleBase" id="RU004466"/>
    </source>
</evidence>
<sequence length="337" mass="36911">MTLTTDKIRTRVAERMKGVEKILAKETNLGPIRARPVTSHLMRAGGKRLRPALTLVCSYLGPEPESDRVESLATAMELTHVASLYHDDVMDGSDLRRGVESAHMVFGTSAAILGGDILFARATKRIMAAGRYTQKFYSETFTRLCVGQLMETLGPEGEEDVRAYYINVLSDKTGSLIADSATQGVLGSAGPEREEEFLPVAEKVRAFGEKMGVAFQLADDYIDVMSDDATSGKDPGADIKAGVITMPIILLQEWSASGQLDSAGDSILDRWNRVTDLDSEARHQLVADIRRHDVMGEAKNIATTWAMDAINHLEPLGDTPVRELLVEYSVKSVERSH</sequence>
<dbReference type="CDD" id="cd00685">
    <property type="entry name" value="Trans_IPPS_HT"/>
    <property type="match status" value="1"/>
</dbReference>
<evidence type="ECO:0000256" key="4">
    <source>
        <dbReference type="ARBA" id="ARBA00022723"/>
    </source>
</evidence>
<evidence type="ECO:0000256" key="3">
    <source>
        <dbReference type="ARBA" id="ARBA00022679"/>
    </source>
</evidence>
<dbReference type="PANTHER" id="PTHR12001:SF69">
    <property type="entry name" value="ALL TRANS-POLYPRENYL-DIPHOSPHATE SYNTHASE PDSS1"/>
    <property type="match status" value="1"/>
</dbReference>
<protein>
    <submittedName>
        <fullName evidence="7">Polyprenyl synthetase family protein</fullName>
    </submittedName>
</protein>
<accession>A0AAW9HRC6</accession>
<comment type="caution">
    <text evidence="7">The sequence shown here is derived from an EMBL/GenBank/DDBJ whole genome shotgun (WGS) entry which is preliminary data.</text>
</comment>
<dbReference type="EMBL" id="JAWNGC010000006">
    <property type="protein sequence ID" value="MDY5155222.1"/>
    <property type="molecule type" value="Genomic_DNA"/>
</dbReference>
<evidence type="ECO:0000256" key="1">
    <source>
        <dbReference type="ARBA" id="ARBA00001946"/>
    </source>
</evidence>
<comment type="similarity">
    <text evidence="2 6">Belongs to the FPP/GGPP synthase family.</text>
</comment>
<proteinExistence type="inferred from homology"/>